<keyword evidence="3" id="KW-0597">Phosphoprotein</keyword>
<dbReference type="SUPFAM" id="SSF53738">
    <property type="entry name" value="Phosphoglucomutase, first 3 domains"/>
    <property type="match status" value="3"/>
</dbReference>
<dbReference type="STRING" id="207559.Dde_2945"/>
<dbReference type="InterPro" id="IPR005843">
    <property type="entry name" value="A-D-PHexomutase_C"/>
</dbReference>
<dbReference type="Pfam" id="PF00408">
    <property type="entry name" value="PGM_PMM_IV"/>
    <property type="match status" value="1"/>
</dbReference>
<dbReference type="eggNOG" id="COG1109">
    <property type="taxonomic scope" value="Bacteria"/>
</dbReference>
<dbReference type="Gene3D" id="3.30.310.50">
    <property type="entry name" value="Alpha-D-phosphohexomutase, C-terminal domain"/>
    <property type="match status" value="1"/>
</dbReference>
<dbReference type="AlphaFoldDB" id="Q30X57"/>
<dbReference type="InterPro" id="IPR016066">
    <property type="entry name" value="A-D-PHexomutase_CS"/>
</dbReference>
<dbReference type="Proteomes" id="UP000002710">
    <property type="component" value="Chromosome"/>
</dbReference>
<keyword evidence="4 7" id="KW-0479">Metal-binding</keyword>
<reference evidence="12 13" key="1">
    <citation type="journal article" date="2011" name="J. Bacteriol.">
        <title>Complete genome sequence and updated annotation of Desulfovibrio alaskensis G20.</title>
        <authorList>
            <person name="Hauser L.J."/>
            <person name="Land M.L."/>
            <person name="Brown S.D."/>
            <person name="Larimer F."/>
            <person name="Keller K.L."/>
            <person name="Rapp-Giles B.J."/>
            <person name="Price M.N."/>
            <person name="Lin M."/>
            <person name="Bruce D.C."/>
            <person name="Detter J.C."/>
            <person name="Tapia R."/>
            <person name="Han C.S."/>
            <person name="Goodwin L.A."/>
            <person name="Cheng J.F."/>
            <person name="Pitluck S."/>
            <person name="Copeland A."/>
            <person name="Lucas S."/>
            <person name="Nolan M."/>
            <person name="Lapidus A.L."/>
            <person name="Palumbo A.V."/>
            <person name="Wall J.D."/>
        </authorList>
    </citation>
    <scope>NUCLEOTIDE SEQUENCE [LARGE SCALE GENOMIC DNA]</scope>
    <source>
        <strain evidence="13">ATCC BAA 1058 / DSM 17464 / G20</strain>
    </source>
</reference>
<dbReference type="InterPro" id="IPR005846">
    <property type="entry name" value="A-D-PHexomutase_a/b/a-III"/>
</dbReference>
<dbReference type="Pfam" id="PF02879">
    <property type="entry name" value="PGM_PMM_II"/>
    <property type="match status" value="1"/>
</dbReference>
<dbReference type="Pfam" id="PF02880">
    <property type="entry name" value="PGM_PMM_III"/>
    <property type="match status" value="1"/>
</dbReference>
<dbReference type="InterPro" id="IPR036900">
    <property type="entry name" value="A-D-PHexomutase_C_sf"/>
</dbReference>
<evidence type="ECO:0000256" key="6">
    <source>
        <dbReference type="ARBA" id="ARBA00023235"/>
    </source>
</evidence>
<keyword evidence="6" id="KW-0413">Isomerase</keyword>
<dbReference type="PRINTS" id="PR00509">
    <property type="entry name" value="PGMPMM"/>
</dbReference>
<dbReference type="PROSITE" id="PS00710">
    <property type="entry name" value="PGM_PMM"/>
    <property type="match status" value="1"/>
</dbReference>
<evidence type="ECO:0000256" key="7">
    <source>
        <dbReference type="RuleBase" id="RU004326"/>
    </source>
</evidence>
<keyword evidence="13" id="KW-1185">Reference proteome</keyword>
<dbReference type="CDD" id="cd03089">
    <property type="entry name" value="PMM_PGM"/>
    <property type="match status" value="1"/>
</dbReference>
<evidence type="ECO:0000256" key="5">
    <source>
        <dbReference type="ARBA" id="ARBA00022842"/>
    </source>
</evidence>
<dbReference type="PANTHER" id="PTHR43771">
    <property type="entry name" value="PHOSPHOMANNOMUTASE"/>
    <property type="match status" value="1"/>
</dbReference>
<dbReference type="InterPro" id="IPR005841">
    <property type="entry name" value="Alpha-D-phosphohexomutase_SF"/>
</dbReference>
<dbReference type="InterPro" id="IPR005845">
    <property type="entry name" value="A-D-PHexomutase_a/b/a-II"/>
</dbReference>
<dbReference type="InterPro" id="IPR005844">
    <property type="entry name" value="A-D-PHexomutase_a/b/a-I"/>
</dbReference>
<dbReference type="EMBL" id="CP000112">
    <property type="protein sequence ID" value="ABB39739.1"/>
    <property type="molecule type" value="Genomic_DNA"/>
</dbReference>
<feature type="domain" description="Alpha-D-phosphohexomutase alpha/beta/alpha" evidence="9">
    <location>
        <begin position="8"/>
        <end position="138"/>
    </location>
</feature>
<dbReference type="RefSeq" id="WP_011368718.1">
    <property type="nucleotide sequence ID" value="NC_007519.1"/>
</dbReference>
<evidence type="ECO:0000313" key="13">
    <source>
        <dbReference type="Proteomes" id="UP000002710"/>
    </source>
</evidence>
<evidence type="ECO:0000256" key="1">
    <source>
        <dbReference type="ARBA" id="ARBA00001946"/>
    </source>
</evidence>
<evidence type="ECO:0000259" key="11">
    <source>
        <dbReference type="Pfam" id="PF02880"/>
    </source>
</evidence>
<dbReference type="Pfam" id="PF02878">
    <property type="entry name" value="PGM_PMM_I"/>
    <property type="match status" value="1"/>
</dbReference>
<comment type="similarity">
    <text evidence="2 7">Belongs to the phosphohexose mutase family.</text>
</comment>
<evidence type="ECO:0000256" key="4">
    <source>
        <dbReference type="ARBA" id="ARBA00022723"/>
    </source>
</evidence>
<accession>Q30X57</accession>
<dbReference type="GO" id="GO:0005975">
    <property type="term" value="P:carbohydrate metabolic process"/>
    <property type="evidence" value="ECO:0007669"/>
    <property type="project" value="InterPro"/>
</dbReference>
<evidence type="ECO:0000313" key="12">
    <source>
        <dbReference type="EMBL" id="ABB39739.1"/>
    </source>
</evidence>
<evidence type="ECO:0000259" key="10">
    <source>
        <dbReference type="Pfam" id="PF02879"/>
    </source>
</evidence>
<evidence type="ECO:0000256" key="3">
    <source>
        <dbReference type="ARBA" id="ARBA00022553"/>
    </source>
</evidence>
<gene>
    <name evidence="12" type="ordered locus">Dde_2945</name>
</gene>
<feature type="domain" description="Alpha-D-phosphohexomutase alpha/beta/alpha" evidence="10">
    <location>
        <begin position="154"/>
        <end position="250"/>
    </location>
</feature>
<dbReference type="GO" id="GO:0016868">
    <property type="term" value="F:intramolecular phosphotransferase activity"/>
    <property type="evidence" value="ECO:0007669"/>
    <property type="project" value="InterPro"/>
</dbReference>
<organism evidence="12 13">
    <name type="scientific">Oleidesulfovibrio alaskensis (strain ATCC BAA-1058 / DSM 17464 / G20)</name>
    <name type="common">Desulfovibrio alaskensis</name>
    <dbReference type="NCBI Taxonomy" id="207559"/>
    <lineage>
        <taxon>Bacteria</taxon>
        <taxon>Pseudomonadati</taxon>
        <taxon>Thermodesulfobacteriota</taxon>
        <taxon>Desulfovibrionia</taxon>
        <taxon>Desulfovibrionales</taxon>
        <taxon>Desulfovibrionaceae</taxon>
        <taxon>Oleidesulfovibrio</taxon>
    </lineage>
</organism>
<sequence>MKPVNKAVFRAYDIRGLVDVDFDEEWVELLGRAVGTYMLRRGIGAAVTGHDCRHSSPGYHAALTRGMLSTGLDVTSVGMVPTPVLYFAVRHLNRQGGVVITASHNPPEYNGFKVWAGRTTIHTDQITAIYDILAARDFESGSGAGCDVDIIPDYIEAASRDITLRRPVRVVLDGGNGAGGLVCAELLRRIGADVVEQYCEPDGSFPNHHPDPVVEKNMGDLQARVRAEKACCGIGLDGDADRLGVVDENGRLLFGDQLLAMYARDTLRRFPGALVMGDVKCSHLLFRDIEQHGGRPLMWITGHSVMKAKMLEADAKLAGEMSGHMFFNDRWYGFDDAIYGAARFLEILAASDQPVSAMPGWPETASTPELHMECPDAVKFDIVRRAQEFFGSRYTVDTIDGVRLLFEDGWGLVRASNTQPVLVLRFEAQTAERLAQIRAIVENPLRDWVAQAVKAQA</sequence>
<evidence type="ECO:0000256" key="2">
    <source>
        <dbReference type="ARBA" id="ARBA00010231"/>
    </source>
</evidence>
<dbReference type="SUPFAM" id="SSF55957">
    <property type="entry name" value="Phosphoglucomutase, C-terminal domain"/>
    <property type="match status" value="1"/>
</dbReference>
<comment type="cofactor">
    <cofactor evidence="1">
        <name>Mg(2+)</name>
        <dbReference type="ChEBI" id="CHEBI:18420"/>
    </cofactor>
</comment>
<dbReference type="PANTHER" id="PTHR43771:SF2">
    <property type="entry name" value="PHOSPHOMANNOMUTASE_PHOSPHOGLUCOMUTASE"/>
    <property type="match status" value="1"/>
</dbReference>
<name>Q30X57_OLEA2</name>
<dbReference type="Gene3D" id="3.40.120.10">
    <property type="entry name" value="Alpha-D-Glucose-1,6-Bisphosphate, subunit A, domain 3"/>
    <property type="match status" value="3"/>
</dbReference>
<feature type="domain" description="Alpha-D-phosphohexomutase C-terminal" evidence="8">
    <location>
        <begin position="386"/>
        <end position="441"/>
    </location>
</feature>
<dbReference type="GO" id="GO:0000287">
    <property type="term" value="F:magnesium ion binding"/>
    <property type="evidence" value="ECO:0007669"/>
    <property type="project" value="InterPro"/>
</dbReference>
<evidence type="ECO:0000259" key="9">
    <source>
        <dbReference type="Pfam" id="PF02878"/>
    </source>
</evidence>
<keyword evidence="5 7" id="KW-0460">Magnesium</keyword>
<dbReference type="KEGG" id="dde:Dde_2945"/>
<protein>
    <submittedName>
        <fullName evidence="12">Phosphoglucomutase/phosphomannomutase alpha/beta/alpha domain I</fullName>
    </submittedName>
</protein>
<evidence type="ECO:0000259" key="8">
    <source>
        <dbReference type="Pfam" id="PF00408"/>
    </source>
</evidence>
<dbReference type="HOGENOM" id="CLU_016950_9_1_7"/>
<proteinExistence type="inferred from homology"/>
<feature type="domain" description="Alpha-D-phosphohexomutase alpha/beta/alpha" evidence="11">
    <location>
        <begin position="255"/>
        <end position="357"/>
    </location>
</feature>
<dbReference type="InterPro" id="IPR016055">
    <property type="entry name" value="A-D-PHexomutase_a/b/a-I/II/III"/>
</dbReference>